<feature type="binding site" evidence="13">
    <location>
        <position position="310"/>
    </location>
    <ligand>
        <name>FAD</name>
        <dbReference type="ChEBI" id="CHEBI:57692"/>
    </ligand>
</feature>
<evidence type="ECO:0000256" key="2">
    <source>
        <dbReference type="ARBA" id="ARBA00004496"/>
    </source>
</evidence>
<dbReference type="SUPFAM" id="SSF51905">
    <property type="entry name" value="FAD/NAD(P)-binding domain"/>
    <property type="match status" value="1"/>
</dbReference>
<dbReference type="NCBIfam" id="NF003585">
    <property type="entry name" value="PRK05249.1"/>
    <property type="match status" value="1"/>
</dbReference>
<evidence type="ECO:0000256" key="13">
    <source>
        <dbReference type="PIRSR" id="PIRSR000350-3"/>
    </source>
</evidence>
<dbReference type="InterPro" id="IPR036188">
    <property type="entry name" value="FAD/NAD-bd_sf"/>
</dbReference>
<comment type="function">
    <text evidence="1">Conversion of NADPH, generated by peripheral catabolic pathways, to NADH, which can enter the respiratory chain for energy generation.</text>
</comment>
<dbReference type="PANTHER" id="PTHR22912">
    <property type="entry name" value="DISULFIDE OXIDOREDUCTASE"/>
    <property type="match status" value="1"/>
</dbReference>
<dbReference type="PRINTS" id="PR00411">
    <property type="entry name" value="PNDRDTASEI"/>
</dbReference>
<protein>
    <recommendedName>
        <fullName evidence="5">Soluble pyridine nucleotide transhydrogenase</fullName>
        <ecNumber evidence="4">1.6.1.1</ecNumber>
    </recommendedName>
    <alternativeName>
        <fullName evidence="12">NAD(P)(+) transhydrogenase [B-specific]</fullName>
    </alternativeName>
</protein>
<dbReference type="FunFam" id="3.50.50.60:FF:000008">
    <property type="entry name" value="Soluble pyridine nucleotide transhydrogenase"/>
    <property type="match status" value="1"/>
</dbReference>
<feature type="binding site" evidence="13">
    <location>
        <position position="53"/>
    </location>
    <ligand>
        <name>FAD</name>
        <dbReference type="ChEBI" id="CHEBI:57692"/>
    </ligand>
</feature>
<accession>A0AAN1WFK0</accession>
<dbReference type="Pfam" id="PF07992">
    <property type="entry name" value="Pyr_redox_2"/>
    <property type="match status" value="1"/>
</dbReference>
<evidence type="ECO:0000256" key="8">
    <source>
        <dbReference type="ARBA" id="ARBA00022827"/>
    </source>
</evidence>
<dbReference type="Proteomes" id="UP001320119">
    <property type="component" value="Chromosome"/>
</dbReference>
<dbReference type="GO" id="GO:0004148">
    <property type="term" value="F:dihydrolipoyl dehydrogenase (NADH) activity"/>
    <property type="evidence" value="ECO:0007669"/>
    <property type="project" value="TreeGrafter"/>
</dbReference>
<dbReference type="Pfam" id="PF02852">
    <property type="entry name" value="Pyr_redox_dim"/>
    <property type="match status" value="1"/>
</dbReference>
<evidence type="ECO:0000256" key="11">
    <source>
        <dbReference type="ARBA" id="ARBA00023027"/>
    </source>
</evidence>
<dbReference type="GO" id="GO:0003957">
    <property type="term" value="F:NAD(P)+ transhydrogenase (Si-specific) activity"/>
    <property type="evidence" value="ECO:0007669"/>
    <property type="project" value="UniProtKB-EC"/>
</dbReference>
<dbReference type="InterPro" id="IPR016156">
    <property type="entry name" value="FAD/NAD-linked_Rdtase_dimer_sf"/>
</dbReference>
<keyword evidence="8 13" id="KW-0274">FAD</keyword>
<comment type="similarity">
    <text evidence="3">Belongs to the class-I pyridine nucleotide-disulfide oxidoreductase family.</text>
</comment>
<dbReference type="Gene3D" id="3.30.390.30">
    <property type="match status" value="1"/>
</dbReference>
<evidence type="ECO:0000256" key="9">
    <source>
        <dbReference type="ARBA" id="ARBA00022857"/>
    </source>
</evidence>
<dbReference type="PANTHER" id="PTHR22912:SF93">
    <property type="entry name" value="SOLUBLE PYRIDINE NUCLEOTIDE TRANSHYDROGENASE"/>
    <property type="match status" value="1"/>
</dbReference>
<keyword evidence="9" id="KW-0521">NADP</keyword>
<feature type="domain" description="FAD/NAD(P)-binding" evidence="15">
    <location>
        <begin position="6"/>
        <end position="325"/>
    </location>
</feature>
<keyword evidence="6" id="KW-0963">Cytoplasm</keyword>
<dbReference type="SUPFAM" id="SSF55424">
    <property type="entry name" value="FAD/NAD-linked reductases, dimerisation (C-terminal) domain"/>
    <property type="match status" value="1"/>
</dbReference>
<evidence type="ECO:0000256" key="3">
    <source>
        <dbReference type="ARBA" id="ARBA00007532"/>
    </source>
</evidence>
<feature type="binding site" evidence="13">
    <location>
        <begin position="145"/>
        <end position="147"/>
    </location>
    <ligand>
        <name>FAD</name>
        <dbReference type="ChEBI" id="CHEBI:57692"/>
    </ligand>
</feature>
<dbReference type="Gene3D" id="3.50.50.60">
    <property type="entry name" value="FAD/NAD(P)-binding domain"/>
    <property type="match status" value="2"/>
</dbReference>
<feature type="domain" description="Pyridine nucleotide-disulphide oxidoreductase dimerisation" evidence="14">
    <location>
        <begin position="344"/>
        <end position="454"/>
    </location>
</feature>
<evidence type="ECO:0000259" key="15">
    <source>
        <dbReference type="Pfam" id="PF07992"/>
    </source>
</evidence>
<organism evidence="16 17">
    <name type="scientific">Marinagarivorans cellulosilyticus</name>
    <dbReference type="NCBI Taxonomy" id="2721545"/>
    <lineage>
        <taxon>Bacteria</taxon>
        <taxon>Pseudomonadati</taxon>
        <taxon>Pseudomonadota</taxon>
        <taxon>Gammaproteobacteria</taxon>
        <taxon>Cellvibrionales</taxon>
        <taxon>Cellvibrionaceae</taxon>
        <taxon>Marinagarivorans</taxon>
    </lineage>
</organism>
<dbReference type="GO" id="GO:0006103">
    <property type="term" value="P:2-oxoglutarate metabolic process"/>
    <property type="evidence" value="ECO:0007669"/>
    <property type="project" value="TreeGrafter"/>
</dbReference>
<evidence type="ECO:0000256" key="12">
    <source>
        <dbReference type="ARBA" id="ARBA00031183"/>
    </source>
</evidence>
<dbReference type="InterPro" id="IPR023753">
    <property type="entry name" value="FAD/NAD-binding_dom"/>
</dbReference>
<evidence type="ECO:0000313" key="17">
    <source>
        <dbReference type="Proteomes" id="UP001320119"/>
    </source>
</evidence>
<dbReference type="KEGG" id="marq:MARGE09_P0883"/>
<evidence type="ECO:0000256" key="10">
    <source>
        <dbReference type="ARBA" id="ARBA00023002"/>
    </source>
</evidence>
<dbReference type="InterPro" id="IPR001100">
    <property type="entry name" value="Pyr_nuc-diS_OxRdtase"/>
</dbReference>
<dbReference type="GO" id="GO:0005829">
    <property type="term" value="C:cytosol"/>
    <property type="evidence" value="ECO:0007669"/>
    <property type="project" value="TreeGrafter"/>
</dbReference>
<comment type="subcellular location">
    <subcellularLocation>
        <location evidence="2">Cytoplasm</location>
    </subcellularLocation>
</comment>
<dbReference type="RefSeq" id="WP_236986174.1">
    <property type="nucleotide sequence ID" value="NZ_AP023086.1"/>
</dbReference>
<dbReference type="FunFam" id="3.30.390.30:FF:000002">
    <property type="entry name" value="Soluble pyridine nucleotide transhydrogenase"/>
    <property type="match status" value="1"/>
</dbReference>
<evidence type="ECO:0000256" key="6">
    <source>
        <dbReference type="ARBA" id="ARBA00022490"/>
    </source>
</evidence>
<keyword evidence="11 13" id="KW-0520">NAD</keyword>
<keyword evidence="17" id="KW-1185">Reference proteome</keyword>
<dbReference type="PRINTS" id="PR00368">
    <property type="entry name" value="FADPNR"/>
</dbReference>
<keyword evidence="10 16" id="KW-0560">Oxidoreductase</keyword>
<evidence type="ECO:0000256" key="7">
    <source>
        <dbReference type="ARBA" id="ARBA00022630"/>
    </source>
</evidence>
<dbReference type="EMBL" id="AP023086">
    <property type="protein sequence ID" value="BCD96683.1"/>
    <property type="molecule type" value="Genomic_DNA"/>
</dbReference>
<dbReference type="PIRSF" id="PIRSF000350">
    <property type="entry name" value="Mercury_reductase_MerA"/>
    <property type="match status" value="1"/>
</dbReference>
<sequence>MADYDYDLLVIGAGPAGEAAAMAATKSEMTVGVIDAQSDLGGNCTHKGTIPSKALRHVVKQVINYRKQPEMLHLNSFNTITYPAVLQAAKSIIPRKVAMHKAYFMRNRIHVHSGLAHFTSANSVAVEYQDSPTDNITAKHILIATGSRPYRPSNIDFNHPRIYDSDTILRMAHTPRTLVIYGAGVIGCEYASIFSGLGIKVDLINNRDSLLSFLDTEITDALSYHLRNKGVLVRHGEQFDSVDATAEMVTVHLKSGKRIKADALLWCNGRSGNTEDLQLGNAGLEANSRGQVEVDDEYRTVQPSIYAAGDVVGWPSLASASYDQGRAVVDSITNQQVRKVTDAPTGIYTLPEISSVGKTEAELTAAKVPYEVGRAFFKDTARAQISGDEVGMLKILFHLDTQEILGIHCFGAEAAEIVHIGQAIMNQTGEANNINYFTNTTFNYPTMAEAYRVAALNGLNRLKRQ</sequence>
<reference evidence="16 17" key="1">
    <citation type="journal article" date="2022" name="IScience">
        <title>An ultrasensitive nanofiber-based assay for enzymatic hydrolysis and deep-sea microbial degradation of cellulose.</title>
        <authorList>
            <person name="Tsudome M."/>
            <person name="Tachioka M."/>
            <person name="Miyazaki M."/>
            <person name="Uchimura K."/>
            <person name="Tsuda M."/>
            <person name="Takaki Y."/>
            <person name="Deguchi S."/>
        </authorList>
    </citation>
    <scope>NUCLEOTIDE SEQUENCE [LARGE SCALE GENOMIC DNA]</scope>
    <source>
        <strain evidence="16 17">GE09</strain>
    </source>
</reference>
<name>A0AAN1WFK0_9GAMM</name>
<dbReference type="AlphaFoldDB" id="A0AAN1WFK0"/>
<dbReference type="InterPro" id="IPR004099">
    <property type="entry name" value="Pyr_nucl-diS_OxRdtase_dimer"/>
</dbReference>
<comment type="cofactor">
    <cofactor evidence="13">
        <name>FAD</name>
        <dbReference type="ChEBI" id="CHEBI:57692"/>
    </cofactor>
    <text evidence="13">Binds 1 FAD per subunit.</text>
</comment>
<feature type="binding site" evidence="13">
    <location>
        <position position="269"/>
    </location>
    <ligand>
        <name>NAD(+)</name>
        <dbReference type="ChEBI" id="CHEBI:57540"/>
    </ligand>
</feature>
<evidence type="ECO:0000256" key="1">
    <source>
        <dbReference type="ARBA" id="ARBA00002842"/>
    </source>
</evidence>
<feature type="binding site" evidence="13">
    <location>
        <begin position="182"/>
        <end position="189"/>
    </location>
    <ligand>
        <name>NAD(+)</name>
        <dbReference type="ChEBI" id="CHEBI:57540"/>
    </ligand>
</feature>
<proteinExistence type="inferred from homology"/>
<dbReference type="InterPro" id="IPR050151">
    <property type="entry name" value="Class-I_Pyr_Nuc-Dis_Oxidored"/>
</dbReference>
<evidence type="ECO:0000313" key="16">
    <source>
        <dbReference type="EMBL" id="BCD96683.1"/>
    </source>
</evidence>
<gene>
    <name evidence="16" type="ORF">MARGE09_P0883</name>
</gene>
<dbReference type="EC" id="1.6.1.1" evidence="4"/>
<dbReference type="GO" id="GO:0050660">
    <property type="term" value="F:flavin adenine dinucleotide binding"/>
    <property type="evidence" value="ECO:0007669"/>
    <property type="project" value="TreeGrafter"/>
</dbReference>
<keyword evidence="7" id="KW-0285">Flavoprotein</keyword>
<evidence type="ECO:0000256" key="5">
    <source>
        <dbReference type="ARBA" id="ARBA00016603"/>
    </source>
</evidence>
<evidence type="ECO:0000256" key="4">
    <source>
        <dbReference type="ARBA" id="ARBA00012772"/>
    </source>
</evidence>
<keyword evidence="13" id="KW-0547">Nucleotide-binding</keyword>
<evidence type="ECO:0000259" key="14">
    <source>
        <dbReference type="Pfam" id="PF02852"/>
    </source>
</evidence>